<dbReference type="Pfam" id="PF00445">
    <property type="entry name" value="Ribonuclease_T2"/>
    <property type="match status" value="1"/>
</dbReference>
<evidence type="ECO:0000256" key="1">
    <source>
        <dbReference type="ARBA" id="ARBA00007469"/>
    </source>
</evidence>
<dbReference type="PROSITE" id="PS00531">
    <property type="entry name" value="RNASE_T2_2"/>
    <property type="match status" value="1"/>
</dbReference>
<name>A0A2U2DMG0_9HYPH</name>
<dbReference type="InterPro" id="IPR001568">
    <property type="entry name" value="RNase_T2-like"/>
</dbReference>
<keyword evidence="3" id="KW-0732">Signal</keyword>
<dbReference type="GO" id="GO:0006401">
    <property type="term" value="P:RNA catabolic process"/>
    <property type="evidence" value="ECO:0007669"/>
    <property type="project" value="TreeGrafter"/>
</dbReference>
<evidence type="ECO:0000256" key="2">
    <source>
        <dbReference type="RuleBase" id="RU004328"/>
    </source>
</evidence>
<dbReference type="GO" id="GO:0003723">
    <property type="term" value="F:RNA binding"/>
    <property type="evidence" value="ECO:0007669"/>
    <property type="project" value="InterPro"/>
</dbReference>
<proteinExistence type="inferred from homology"/>
<keyword evidence="5" id="KW-1185">Reference proteome</keyword>
<dbReference type="Gene3D" id="3.90.730.10">
    <property type="entry name" value="Ribonuclease T2-like"/>
    <property type="match status" value="1"/>
</dbReference>
<sequence>MVLAWLLIAFGLFFPAGATAQDDSQDAAAKTQEQAATGRKGRTQLILAASWQPGFCERRRKKPECASQTADRFDASRFSLHGLWRIRKTYCDVSAELQLADKKGDWKDLPALSLSPDTAASLAQKMPGMQSGLDRHEWVKHGSCSGVDAETYFRTSLLLLEQLNASAVGTLFADNIGKPLTEAAIKQAFEQSFGDGAGDRVKMRCNKDGDRRIITELTIGLNGTVSTENVSLAAMIAGAGKTKFDCPEGIVDAAGFQ</sequence>
<evidence type="ECO:0000256" key="3">
    <source>
        <dbReference type="SAM" id="SignalP"/>
    </source>
</evidence>
<dbReference type="GO" id="GO:0033897">
    <property type="term" value="F:ribonuclease T2 activity"/>
    <property type="evidence" value="ECO:0007669"/>
    <property type="project" value="InterPro"/>
</dbReference>
<comment type="caution">
    <text evidence="4">The sequence shown here is derived from an EMBL/GenBank/DDBJ whole genome shotgun (WGS) entry which is preliminary data.</text>
</comment>
<accession>A0A2U2DMG0</accession>
<feature type="chain" id="PRO_5015545747" evidence="3">
    <location>
        <begin position="21"/>
        <end position="257"/>
    </location>
</feature>
<evidence type="ECO:0000313" key="4">
    <source>
        <dbReference type="EMBL" id="PWE54507.1"/>
    </source>
</evidence>
<organism evidence="4 5">
    <name type="scientific">Metarhizobium album</name>
    <dbReference type="NCBI Taxonomy" id="2182425"/>
    <lineage>
        <taxon>Bacteria</taxon>
        <taxon>Pseudomonadati</taxon>
        <taxon>Pseudomonadota</taxon>
        <taxon>Alphaproteobacteria</taxon>
        <taxon>Hyphomicrobiales</taxon>
        <taxon>Rhizobiaceae</taxon>
        <taxon>Metarhizobium</taxon>
    </lineage>
</organism>
<gene>
    <name evidence="4" type="ORF">DEM27_20630</name>
</gene>
<dbReference type="SUPFAM" id="SSF55895">
    <property type="entry name" value="Ribonuclease Rh-like"/>
    <property type="match status" value="1"/>
</dbReference>
<evidence type="ECO:0000313" key="5">
    <source>
        <dbReference type="Proteomes" id="UP000245252"/>
    </source>
</evidence>
<dbReference type="OrthoDB" id="4720638at2"/>
<feature type="signal peptide" evidence="3">
    <location>
        <begin position="1"/>
        <end position="20"/>
    </location>
</feature>
<comment type="similarity">
    <text evidence="1 2">Belongs to the RNase T2 family.</text>
</comment>
<dbReference type="InterPro" id="IPR036430">
    <property type="entry name" value="RNase_T2-like_sf"/>
</dbReference>
<dbReference type="AlphaFoldDB" id="A0A2U2DMG0"/>
<dbReference type="Proteomes" id="UP000245252">
    <property type="component" value="Unassembled WGS sequence"/>
</dbReference>
<dbReference type="InterPro" id="IPR033130">
    <property type="entry name" value="RNase_T2_His_AS_2"/>
</dbReference>
<dbReference type="PANTHER" id="PTHR11240">
    <property type="entry name" value="RIBONUCLEASE T2"/>
    <property type="match status" value="1"/>
</dbReference>
<protein>
    <submittedName>
        <fullName evidence="4">Ribonuclease</fullName>
    </submittedName>
</protein>
<dbReference type="EMBL" id="QFBC01000010">
    <property type="protein sequence ID" value="PWE54507.1"/>
    <property type="molecule type" value="Genomic_DNA"/>
</dbReference>
<dbReference type="PANTHER" id="PTHR11240:SF22">
    <property type="entry name" value="RIBONUCLEASE T2"/>
    <property type="match status" value="1"/>
</dbReference>
<reference evidence="4 5" key="1">
    <citation type="submission" date="2018-05" db="EMBL/GenBank/DDBJ databases">
        <title>The draft genome of strain NS-104.</title>
        <authorList>
            <person name="Hang P."/>
            <person name="Jiang J."/>
        </authorList>
    </citation>
    <scope>NUCLEOTIDE SEQUENCE [LARGE SCALE GENOMIC DNA]</scope>
    <source>
        <strain evidence="4 5">NS-104</strain>
    </source>
</reference>